<dbReference type="GO" id="GO:0000917">
    <property type="term" value="P:division septum assembly"/>
    <property type="evidence" value="ECO:0007669"/>
    <property type="project" value="UniProtKB-KW"/>
</dbReference>
<dbReference type="AlphaFoldDB" id="A0A100VQH8"/>
<evidence type="ECO:0000313" key="12">
    <source>
        <dbReference type="Proteomes" id="UP000069697"/>
    </source>
</evidence>
<organism evidence="11 12">
    <name type="scientific">Paenibacillus amylolyticus</name>
    <dbReference type="NCBI Taxonomy" id="1451"/>
    <lineage>
        <taxon>Bacteria</taxon>
        <taxon>Bacillati</taxon>
        <taxon>Bacillota</taxon>
        <taxon>Bacilli</taxon>
        <taxon>Bacillales</taxon>
        <taxon>Paenibacillaceae</taxon>
        <taxon>Paenibacillus</taxon>
    </lineage>
</organism>
<feature type="binding site" evidence="10">
    <location>
        <begin position="11"/>
        <end position="18"/>
    </location>
    <ligand>
        <name>ATP</name>
        <dbReference type="ChEBI" id="CHEBI:30616"/>
    </ligand>
</feature>
<dbReference type="PANTHER" id="PTHR43384:SF6">
    <property type="entry name" value="SEPTUM SITE-DETERMINING PROTEIN MIND HOMOLOG, CHLOROPLASTIC"/>
    <property type="match status" value="1"/>
</dbReference>
<dbReference type="PIRSF" id="PIRSF003092">
    <property type="entry name" value="MinD"/>
    <property type="match status" value="1"/>
</dbReference>
<dbReference type="Proteomes" id="UP000069697">
    <property type="component" value="Unassembled WGS sequence"/>
</dbReference>
<reference evidence="12" key="2">
    <citation type="submission" date="2016-01" db="EMBL/GenBank/DDBJ databases">
        <title>Draft Genome Sequence of Paenibacillus amylolyticus Heshi-A3 that Was Isolated from Fermented Rice Bran with Aging Salted Mackerel, Which Was Named Heshiko as Traditional Fermented Seafood in Japan.</title>
        <authorList>
            <person name="Akuzawa S."/>
            <person name="Nakagawa J."/>
            <person name="Kanekatsu T."/>
            <person name="Kubota E."/>
            <person name="Ohtake R."/>
            <person name="Suzuki T."/>
            <person name="Kanesaki Y."/>
        </authorList>
    </citation>
    <scope>NUCLEOTIDE SEQUENCE [LARGE SCALE GENOMIC DNA]</scope>
    <source>
        <strain evidence="12">Heshi-A3</strain>
    </source>
</reference>
<dbReference type="GO" id="GO:0016887">
    <property type="term" value="F:ATP hydrolysis activity"/>
    <property type="evidence" value="ECO:0007669"/>
    <property type="project" value="InterPro"/>
</dbReference>
<evidence type="ECO:0000256" key="6">
    <source>
        <dbReference type="ARBA" id="ARBA00023210"/>
    </source>
</evidence>
<evidence type="ECO:0000256" key="1">
    <source>
        <dbReference type="ARBA" id="ARBA00010257"/>
    </source>
</evidence>
<protein>
    <recommendedName>
        <fullName evidence="2">Septum site-determining protein MinD</fullName>
    </recommendedName>
    <alternativeName>
        <fullName evidence="9">Cell division inhibitor MinD</fullName>
    </alternativeName>
</protein>
<dbReference type="GO" id="GO:0005829">
    <property type="term" value="C:cytosol"/>
    <property type="evidence" value="ECO:0007669"/>
    <property type="project" value="TreeGrafter"/>
</dbReference>
<evidence type="ECO:0000256" key="5">
    <source>
        <dbReference type="ARBA" id="ARBA00022840"/>
    </source>
</evidence>
<dbReference type="NCBIfam" id="TIGR01968">
    <property type="entry name" value="minD_bact"/>
    <property type="match status" value="1"/>
</dbReference>
<keyword evidence="3" id="KW-0132">Cell division</keyword>
<reference evidence="11 12" key="1">
    <citation type="journal article" date="2016" name="Genome Announc.">
        <title>Draft Genome Sequence of Paenibacillus amylolyticus Heshi-A3, Isolated from Fermented Rice Bran in a Japanese Fermented Seafood Dish.</title>
        <authorList>
            <person name="Akuzawa S."/>
            <person name="Nagaoka J."/>
            <person name="Kanekatsu M."/>
            <person name="Kubota E."/>
            <person name="Ohtake R."/>
            <person name="Suzuki T."/>
            <person name="Kanesaki Y."/>
        </authorList>
    </citation>
    <scope>NUCLEOTIDE SEQUENCE [LARGE SCALE GENOMIC DNA]</scope>
    <source>
        <strain evidence="11 12">Heshi-A3</strain>
    </source>
</reference>
<evidence type="ECO:0000256" key="4">
    <source>
        <dbReference type="ARBA" id="ARBA00022741"/>
    </source>
</evidence>
<dbReference type="EMBL" id="BCNV01000005">
    <property type="protein sequence ID" value="GAS84160.1"/>
    <property type="molecule type" value="Genomic_DNA"/>
</dbReference>
<name>A0A100VQH8_PAEAM</name>
<evidence type="ECO:0000256" key="10">
    <source>
        <dbReference type="PIRSR" id="PIRSR003092-1"/>
    </source>
</evidence>
<dbReference type="Pfam" id="PF10609">
    <property type="entry name" value="ParA"/>
    <property type="match status" value="1"/>
</dbReference>
<dbReference type="InterPro" id="IPR027417">
    <property type="entry name" value="P-loop_NTPase"/>
</dbReference>
<evidence type="ECO:0000256" key="7">
    <source>
        <dbReference type="ARBA" id="ARBA00023306"/>
    </source>
</evidence>
<dbReference type="SUPFAM" id="SSF52540">
    <property type="entry name" value="P-loop containing nucleoside triphosphate hydrolases"/>
    <property type="match status" value="1"/>
</dbReference>
<dbReference type="CDD" id="cd02036">
    <property type="entry name" value="MinD"/>
    <property type="match status" value="1"/>
</dbReference>
<dbReference type="InterPro" id="IPR050625">
    <property type="entry name" value="ParA/MinD_ATPase"/>
</dbReference>
<comment type="similarity">
    <text evidence="1">Belongs to the ParA family. MinD subfamily.</text>
</comment>
<sequence length="269" mass="29224">MARVICITSGKGGVGKTTVTANLGTALALSGSSVCLIDADFGLRNLDIPLGLGNRVRYHISDFLTGQCALHQVIVKDKRISTLSFISCSNDAVHHDDPQVFGEVVQQIAQNYDYVLIDSPAGIENGFWNAALAADEAIVVTTPHRTSLQDADRVIGLLEDMIPAPPQLIINMADGQEARSATVKMQDIIDILNIGVIGVIHADVEIIRSVHKGIPIALNPEFESGLRFRHIAHNVAKNQQEPFISVKPKRHISIFSLPQRLRWGKSSSL</sequence>
<accession>A0A100VQH8</accession>
<dbReference type="Gene3D" id="3.40.50.300">
    <property type="entry name" value="P-loop containing nucleotide triphosphate hydrolases"/>
    <property type="match status" value="1"/>
</dbReference>
<dbReference type="RefSeq" id="WP_062836609.1">
    <property type="nucleotide sequence ID" value="NZ_BCNV01000005.1"/>
</dbReference>
<evidence type="ECO:0000313" key="11">
    <source>
        <dbReference type="EMBL" id="GAS84160.1"/>
    </source>
</evidence>
<gene>
    <name evidence="11" type="ORF">PAHA3_4263</name>
</gene>
<dbReference type="InterPro" id="IPR010223">
    <property type="entry name" value="MinD"/>
</dbReference>
<dbReference type="PANTHER" id="PTHR43384">
    <property type="entry name" value="SEPTUM SITE-DETERMINING PROTEIN MIND HOMOLOG, CHLOROPLASTIC-RELATED"/>
    <property type="match status" value="1"/>
</dbReference>
<proteinExistence type="inferred from homology"/>
<keyword evidence="5 10" id="KW-0067">ATP-binding</keyword>
<dbReference type="GO" id="GO:0005524">
    <property type="term" value="F:ATP binding"/>
    <property type="evidence" value="ECO:0007669"/>
    <property type="project" value="UniProtKB-KW"/>
</dbReference>
<dbReference type="InterPro" id="IPR033756">
    <property type="entry name" value="YlxH/NBP35"/>
</dbReference>
<evidence type="ECO:0000256" key="2">
    <source>
        <dbReference type="ARBA" id="ARBA00016887"/>
    </source>
</evidence>
<keyword evidence="6" id="KW-0717">Septation</keyword>
<evidence type="ECO:0000256" key="3">
    <source>
        <dbReference type="ARBA" id="ARBA00022618"/>
    </source>
</evidence>
<dbReference type="GO" id="GO:0051782">
    <property type="term" value="P:negative regulation of cell division"/>
    <property type="evidence" value="ECO:0007669"/>
    <property type="project" value="TreeGrafter"/>
</dbReference>
<dbReference type="InterPro" id="IPR025501">
    <property type="entry name" value="MinD_FleN"/>
</dbReference>
<comment type="function">
    <text evidence="8">ATPase required for the correct placement of the division site. Cell division inhibitors MinC and MinD act in concert to form an inhibitor capable of blocking formation of the polar Z ring septums. Rapidly oscillates between the poles of the cell to destabilize FtsZ filaments that have formed before they mature into polar Z rings.</text>
</comment>
<keyword evidence="7" id="KW-0131">Cell cycle</keyword>
<comment type="caution">
    <text evidence="11">The sequence shown here is derived from an EMBL/GenBank/DDBJ whole genome shotgun (WGS) entry which is preliminary data.</text>
</comment>
<evidence type="ECO:0000256" key="9">
    <source>
        <dbReference type="ARBA" id="ARBA00032845"/>
    </source>
</evidence>
<evidence type="ECO:0000256" key="8">
    <source>
        <dbReference type="ARBA" id="ARBA00025436"/>
    </source>
</evidence>
<keyword evidence="4 10" id="KW-0547">Nucleotide-binding</keyword>
<dbReference type="GO" id="GO:0009898">
    <property type="term" value="C:cytoplasmic side of plasma membrane"/>
    <property type="evidence" value="ECO:0007669"/>
    <property type="project" value="TreeGrafter"/>
</dbReference>